<dbReference type="InterPro" id="IPR052736">
    <property type="entry name" value="Stf3_sulfotransferase"/>
</dbReference>
<dbReference type="InterPro" id="IPR027417">
    <property type="entry name" value="P-loop_NTPase"/>
</dbReference>
<evidence type="ECO:0000313" key="2">
    <source>
        <dbReference type="Proteomes" id="UP000466785"/>
    </source>
</evidence>
<sequence>MSAAARFRPADLIEQACHAAGCDDFGEDSWREGLDRVCDGLINQARLNALGVEIASADLVRALTHRLQITAWRGTHPEVAAAPVERPIVIVGQPRTGTTILFDLLATDPALRAPLTWEVDNPHPLPDPREYETDPRIAATQAAIEMSEQIVPGLLVHHPMGARVGQECVRMTAGQFTSMIFSVQYRLPDYYRWLLYDADHGPAYRYHRMFLQHLQSAVGGQWLLKSPAHLWHLDALIAEYPDALIVQTHRDPLNVISSISALTHHLRRLASDESSITDCAAQSCEEIVVGLERATEMRDSGVLPESQVIDVHFADFMRDPLATVRTLYTAMGRELDCANETRMREHLAAHPGDHGGARYRWADTGLDAGEVRERVRRYQERYGVADEPLR</sequence>
<reference evidence="1 2" key="1">
    <citation type="journal article" date="2019" name="Emerg. Microbes Infect.">
        <title>Comprehensive subspecies identification of 175 nontuberculous mycobacteria species based on 7547 genomic profiles.</title>
        <authorList>
            <person name="Matsumoto Y."/>
            <person name="Kinjo T."/>
            <person name="Motooka D."/>
            <person name="Nabeya D."/>
            <person name="Jung N."/>
            <person name="Uechi K."/>
            <person name="Horii T."/>
            <person name="Iida T."/>
            <person name="Fujita J."/>
            <person name="Nakamura S."/>
        </authorList>
    </citation>
    <scope>NUCLEOTIDE SEQUENCE [LARGE SCALE GENOMIC DNA]</scope>
    <source>
        <strain evidence="1 2">JCM 12603</strain>
    </source>
</reference>
<gene>
    <name evidence="1" type="ORF">MPOR_25960</name>
</gene>
<dbReference type="Pfam" id="PF13469">
    <property type="entry name" value="Sulfotransfer_3"/>
    <property type="match status" value="1"/>
</dbReference>
<keyword evidence="1" id="KW-0808">Transferase</keyword>
<protein>
    <submittedName>
        <fullName evidence="1">Putative sulfotransferase</fullName>
    </submittedName>
</protein>
<proteinExistence type="predicted"/>
<dbReference type="PANTHER" id="PTHR36451:SF1">
    <property type="entry name" value="OMEGA-HYDROXY-BETA-DIHYDROMENAQUINONE-9 SULFOTRANSFERASE STF3"/>
    <property type="match status" value="1"/>
</dbReference>
<dbReference type="RefSeq" id="WP_163674187.1">
    <property type="nucleotide sequence ID" value="NZ_AP022570.1"/>
</dbReference>
<dbReference type="EMBL" id="AP022570">
    <property type="protein sequence ID" value="BBX51570.1"/>
    <property type="molecule type" value="Genomic_DNA"/>
</dbReference>
<name>A0A6N4VBR5_9MYCO</name>
<dbReference type="Gene3D" id="3.40.50.300">
    <property type="entry name" value="P-loop containing nucleotide triphosphate hydrolases"/>
    <property type="match status" value="1"/>
</dbReference>
<dbReference type="GO" id="GO:0016740">
    <property type="term" value="F:transferase activity"/>
    <property type="evidence" value="ECO:0007669"/>
    <property type="project" value="UniProtKB-KW"/>
</dbReference>
<dbReference type="KEGG" id="mpof:MPOR_25960"/>
<organism evidence="1 2">
    <name type="scientific">Mycolicibacterium poriferae</name>
    <dbReference type="NCBI Taxonomy" id="39694"/>
    <lineage>
        <taxon>Bacteria</taxon>
        <taxon>Bacillati</taxon>
        <taxon>Actinomycetota</taxon>
        <taxon>Actinomycetes</taxon>
        <taxon>Mycobacteriales</taxon>
        <taxon>Mycobacteriaceae</taxon>
        <taxon>Mycolicibacterium</taxon>
    </lineage>
</organism>
<dbReference type="Proteomes" id="UP000466785">
    <property type="component" value="Chromosome"/>
</dbReference>
<evidence type="ECO:0000313" key="1">
    <source>
        <dbReference type="EMBL" id="BBX51570.1"/>
    </source>
</evidence>
<keyword evidence="2" id="KW-1185">Reference proteome</keyword>
<accession>A0A6N4VBR5</accession>
<dbReference type="AlphaFoldDB" id="A0A6N4VBR5"/>
<dbReference type="SUPFAM" id="SSF52540">
    <property type="entry name" value="P-loop containing nucleoside triphosphate hydrolases"/>
    <property type="match status" value="1"/>
</dbReference>
<dbReference type="PANTHER" id="PTHR36451">
    <property type="entry name" value="PAPS-DEPENDENT SULFOTRANSFERASE STF3"/>
    <property type="match status" value="1"/>
</dbReference>